<evidence type="ECO:0000256" key="4">
    <source>
        <dbReference type="ARBA" id="ARBA00022679"/>
    </source>
</evidence>
<dbReference type="Gene3D" id="2.70.70.10">
    <property type="entry name" value="Glucose Permease (Domain IIA)"/>
    <property type="match status" value="1"/>
</dbReference>
<feature type="domain" description="PTS EIIA type-1" evidence="7">
    <location>
        <begin position="26"/>
        <end position="130"/>
    </location>
</feature>
<proteinExistence type="predicted"/>
<evidence type="ECO:0000256" key="6">
    <source>
        <dbReference type="ARBA" id="ARBA00022777"/>
    </source>
</evidence>
<name>A0A644ZR46_9ZZZZ</name>
<dbReference type="NCBIfam" id="TIGR00830">
    <property type="entry name" value="PTBA"/>
    <property type="match status" value="1"/>
</dbReference>
<organism evidence="8">
    <name type="scientific">bioreactor metagenome</name>
    <dbReference type="NCBI Taxonomy" id="1076179"/>
    <lineage>
        <taxon>unclassified sequences</taxon>
        <taxon>metagenomes</taxon>
        <taxon>ecological metagenomes</taxon>
    </lineage>
</organism>
<keyword evidence="2" id="KW-0813">Transport</keyword>
<dbReference type="GO" id="GO:0009401">
    <property type="term" value="P:phosphoenolpyruvate-dependent sugar phosphotransferase system"/>
    <property type="evidence" value="ECO:0007669"/>
    <property type="project" value="UniProtKB-KW"/>
</dbReference>
<comment type="caution">
    <text evidence="8">The sequence shown here is derived from an EMBL/GenBank/DDBJ whole genome shotgun (WGS) entry which is preliminary data.</text>
</comment>
<evidence type="ECO:0000256" key="3">
    <source>
        <dbReference type="ARBA" id="ARBA00022597"/>
    </source>
</evidence>
<evidence type="ECO:0000256" key="5">
    <source>
        <dbReference type="ARBA" id="ARBA00022683"/>
    </source>
</evidence>
<keyword evidence="5" id="KW-0598">Phosphotransferase system</keyword>
<keyword evidence="3" id="KW-0762">Sugar transport</keyword>
<evidence type="ECO:0000259" key="7">
    <source>
        <dbReference type="PROSITE" id="PS51093"/>
    </source>
</evidence>
<reference evidence="8" key="1">
    <citation type="submission" date="2019-08" db="EMBL/GenBank/DDBJ databases">
        <authorList>
            <person name="Kucharzyk K."/>
            <person name="Murdoch R.W."/>
            <person name="Higgins S."/>
            <person name="Loffler F."/>
        </authorList>
    </citation>
    <scope>NUCLEOTIDE SEQUENCE</scope>
</reference>
<dbReference type="AlphaFoldDB" id="A0A644ZR46"/>
<dbReference type="FunFam" id="2.70.70.10:FF:000001">
    <property type="entry name" value="PTS system glucose-specific IIA component"/>
    <property type="match status" value="1"/>
</dbReference>
<accession>A0A644ZR46</accession>
<sequence>MIFFSKKIKIYAPLSGKSLPITEVNDPVFSQKMMGDGIAIEPSDSLVVAPVDGIISVIAATKHAIGITMNNGIELIIHCGLETVSAHGEGFEVMISEGQPVTVGTPLLRFDMEYFRTKGISLITPLVISDLAGYRITEYGFGSNILAGKTVILVLSK</sequence>
<gene>
    <name evidence="8" type="primary">crr_4</name>
    <name evidence="8" type="ORF">SDC9_89995</name>
</gene>
<evidence type="ECO:0000313" key="8">
    <source>
        <dbReference type="EMBL" id="MPM43322.1"/>
    </source>
</evidence>
<protein>
    <submittedName>
        <fullName evidence="8">PTS system glucose-specific EIIA component</fullName>
    </submittedName>
</protein>
<dbReference type="InterPro" id="IPR050890">
    <property type="entry name" value="PTS_EIIA_component"/>
</dbReference>
<dbReference type="SUPFAM" id="SSF51261">
    <property type="entry name" value="Duplicated hybrid motif"/>
    <property type="match status" value="1"/>
</dbReference>
<keyword evidence="6" id="KW-0418">Kinase</keyword>
<dbReference type="EMBL" id="VSSQ01010061">
    <property type="protein sequence ID" value="MPM43322.1"/>
    <property type="molecule type" value="Genomic_DNA"/>
</dbReference>
<dbReference type="InterPro" id="IPR011055">
    <property type="entry name" value="Dup_hybrid_motif"/>
</dbReference>
<dbReference type="GO" id="GO:0016301">
    <property type="term" value="F:kinase activity"/>
    <property type="evidence" value="ECO:0007669"/>
    <property type="project" value="UniProtKB-KW"/>
</dbReference>
<dbReference type="Pfam" id="PF00358">
    <property type="entry name" value="PTS_EIIA_1"/>
    <property type="match status" value="1"/>
</dbReference>
<evidence type="ECO:0000256" key="1">
    <source>
        <dbReference type="ARBA" id="ARBA00004496"/>
    </source>
</evidence>
<dbReference type="PANTHER" id="PTHR45008">
    <property type="entry name" value="PTS SYSTEM GLUCOSE-SPECIFIC EIIA COMPONENT"/>
    <property type="match status" value="1"/>
</dbReference>
<dbReference type="PROSITE" id="PS51093">
    <property type="entry name" value="PTS_EIIA_TYPE_1"/>
    <property type="match status" value="1"/>
</dbReference>
<comment type="subcellular location">
    <subcellularLocation>
        <location evidence="1">Cytoplasm</location>
    </subcellularLocation>
</comment>
<dbReference type="PANTHER" id="PTHR45008:SF1">
    <property type="entry name" value="PTS SYSTEM GLUCOSE-SPECIFIC EIIA COMPONENT"/>
    <property type="match status" value="1"/>
</dbReference>
<keyword evidence="4" id="KW-0808">Transferase</keyword>
<dbReference type="InterPro" id="IPR001127">
    <property type="entry name" value="PTS_EIIA_1_perm"/>
</dbReference>
<evidence type="ECO:0000256" key="2">
    <source>
        <dbReference type="ARBA" id="ARBA00022448"/>
    </source>
</evidence>
<dbReference type="GO" id="GO:0005737">
    <property type="term" value="C:cytoplasm"/>
    <property type="evidence" value="ECO:0007669"/>
    <property type="project" value="UniProtKB-SubCell"/>
</dbReference>